<gene>
    <name evidence="2" type="ORF">Spa2297_26620</name>
</gene>
<dbReference type="GO" id="GO:0016878">
    <property type="term" value="F:acid-thiol ligase activity"/>
    <property type="evidence" value="ECO:0007669"/>
    <property type="project" value="UniProtKB-ARBA"/>
</dbReference>
<dbReference type="AlphaFoldDB" id="A0A191V5N2"/>
<dbReference type="PANTHER" id="PTHR43767:SF1">
    <property type="entry name" value="NONRIBOSOMAL PEPTIDE SYNTHASE PES1 (EUROFUNG)-RELATED"/>
    <property type="match status" value="1"/>
</dbReference>
<dbReference type="Pfam" id="PF00501">
    <property type="entry name" value="AMP-binding"/>
    <property type="match status" value="1"/>
</dbReference>
<dbReference type="PROSITE" id="PS00455">
    <property type="entry name" value="AMP_BINDING"/>
    <property type="match status" value="1"/>
</dbReference>
<dbReference type="InterPro" id="IPR020845">
    <property type="entry name" value="AMP-binding_CS"/>
</dbReference>
<dbReference type="RefSeq" id="WP_064730550.1">
    <property type="nucleotide sequence ID" value="NZ_BMRX01000007.1"/>
</dbReference>
<dbReference type="InterPro" id="IPR045851">
    <property type="entry name" value="AMP-bd_C_sf"/>
</dbReference>
<dbReference type="PANTHER" id="PTHR43767">
    <property type="entry name" value="LONG-CHAIN-FATTY-ACID--COA LIGASE"/>
    <property type="match status" value="1"/>
</dbReference>
<evidence type="ECO:0000313" key="2">
    <source>
        <dbReference type="EMBL" id="ANJ10230.1"/>
    </source>
</evidence>
<proteinExistence type="predicted"/>
<reference evidence="2 3" key="1">
    <citation type="submission" date="2016-05" db="EMBL/GenBank/DDBJ databases">
        <title>Non-Contiguous Finished Genome Sequence of Streptomyces parvulus 2297 Integrated Site-Specifically with Actinophage R4.</title>
        <authorList>
            <person name="Nishizawa T."/>
            <person name="Miura T."/>
            <person name="Harada C."/>
            <person name="Guo Y."/>
            <person name="Narisawa K."/>
            <person name="Ohta H."/>
            <person name="Takahashi H."/>
            <person name="Shirai M."/>
        </authorList>
    </citation>
    <scope>NUCLEOTIDE SEQUENCE [LARGE SCALE GENOMIC DNA]</scope>
    <source>
        <strain evidence="2 3">2297</strain>
    </source>
</reference>
<dbReference type="EMBL" id="CP015866">
    <property type="protein sequence ID" value="ANJ10230.1"/>
    <property type="molecule type" value="Genomic_DNA"/>
</dbReference>
<evidence type="ECO:0000313" key="3">
    <source>
        <dbReference type="Proteomes" id="UP000078468"/>
    </source>
</evidence>
<dbReference type="GeneID" id="91308476"/>
<dbReference type="Gene3D" id="3.30.300.30">
    <property type="match status" value="1"/>
</dbReference>
<dbReference type="InterPro" id="IPR050237">
    <property type="entry name" value="ATP-dep_AMP-bd_enzyme"/>
</dbReference>
<dbReference type="SUPFAM" id="SSF56801">
    <property type="entry name" value="Acetyl-CoA synthetase-like"/>
    <property type="match status" value="1"/>
</dbReference>
<dbReference type="Proteomes" id="UP000078468">
    <property type="component" value="Chromosome"/>
</dbReference>
<dbReference type="Gene3D" id="3.40.50.12780">
    <property type="entry name" value="N-terminal domain of ligase-like"/>
    <property type="match status" value="1"/>
</dbReference>
<name>A0A191V5N2_9ACTN</name>
<protein>
    <submittedName>
        <fullName evidence="2">AMP-dependent synthetase</fullName>
    </submittedName>
</protein>
<evidence type="ECO:0000259" key="1">
    <source>
        <dbReference type="Pfam" id="PF00501"/>
    </source>
</evidence>
<dbReference type="InterPro" id="IPR042099">
    <property type="entry name" value="ANL_N_sf"/>
</dbReference>
<dbReference type="KEGG" id="spav:Spa2297_26620"/>
<organism evidence="2 3">
    <name type="scientific">Streptomyces parvulus</name>
    <dbReference type="NCBI Taxonomy" id="146923"/>
    <lineage>
        <taxon>Bacteria</taxon>
        <taxon>Bacillati</taxon>
        <taxon>Actinomycetota</taxon>
        <taxon>Actinomycetes</taxon>
        <taxon>Kitasatosporales</taxon>
        <taxon>Streptomycetaceae</taxon>
        <taxon>Streptomyces</taxon>
    </lineage>
</organism>
<accession>A0A191V5N2</accession>
<feature type="domain" description="AMP-dependent synthetase/ligase" evidence="1">
    <location>
        <begin position="47"/>
        <end position="393"/>
    </location>
</feature>
<sequence>MNPKNERAQLAADQRLGVGNVLTTLTERGTGLDTPTLTFDTEVDGHPAWQALTLAQLAERVAGRAAALHALGVRPRDPVAVWVTDGADQVLGYLALARLGAIPALVNGRLPADQAAEYIRRLGAVGVIADVPHWDLLSGAGNTTPLLAHPADLGKGDGAGAPAPYRHHGNEPVVITHSSGTTGLPKAVTHSHHSLFAAIRHRLSLPKGQGLDRMLGALPSAHAATVIAVNLALTNRAQLAVLSQQNGVRVLDAIESWQPTSVLGFAATWSELAGEDLSQRDLASVRTWWNTGDCAHEAHIRRLIANGTRESVTTRGRVTRPGSFFVDGLGSSEMGHSQFHITHTPDTDRYGRCIGRPHAFSDVAVVDDDGEKLGAGEVGQLAVSAPTLSLGYWNDSLTTYRTRRDGYFLTGDLVMRDEEGYYYHVDRLVDAVDLGDGHRLYTMLCEERVLADCPDVLECTVVAVPSEGRVVTSVLLVLDPAADQESDRTPEVLAALDEHVARTVERVVVVSPDRIPLGATGKVRKFLLRRRFLDGELLGTEPSAKQVAV</sequence>
<dbReference type="InterPro" id="IPR000873">
    <property type="entry name" value="AMP-dep_synth/lig_dom"/>
</dbReference>